<dbReference type="RefSeq" id="WP_340344908.1">
    <property type="nucleotide sequence ID" value="NZ_JBBKZT010000012.1"/>
</dbReference>
<dbReference type="Proteomes" id="UP001385892">
    <property type="component" value="Unassembled WGS sequence"/>
</dbReference>
<gene>
    <name evidence="2" type="ORF">WKW82_24275</name>
</gene>
<evidence type="ECO:0000259" key="1">
    <source>
        <dbReference type="PROSITE" id="PS51819"/>
    </source>
</evidence>
<reference evidence="2 3" key="1">
    <citation type="submission" date="2024-03" db="EMBL/GenBank/DDBJ databases">
        <title>Novel species of the genus Variovorax.</title>
        <authorList>
            <person name="Liu Q."/>
            <person name="Xin Y.-H."/>
        </authorList>
    </citation>
    <scope>NUCLEOTIDE SEQUENCE [LARGE SCALE GENOMIC DNA]</scope>
    <source>
        <strain evidence="2 3">KACC 18900</strain>
    </source>
</reference>
<evidence type="ECO:0000313" key="3">
    <source>
        <dbReference type="Proteomes" id="UP001385892"/>
    </source>
</evidence>
<keyword evidence="3" id="KW-1185">Reference proteome</keyword>
<feature type="domain" description="VOC" evidence="1">
    <location>
        <begin position="5"/>
        <end position="125"/>
    </location>
</feature>
<accession>A0ABU8WSG2</accession>
<comment type="caution">
    <text evidence="2">The sequence shown here is derived from an EMBL/GenBank/DDBJ whole genome shotgun (WGS) entry which is preliminary data.</text>
</comment>
<dbReference type="PROSITE" id="PS51819">
    <property type="entry name" value="VOC"/>
    <property type="match status" value="1"/>
</dbReference>
<dbReference type="InterPro" id="IPR029068">
    <property type="entry name" value="Glyas_Bleomycin-R_OHBP_Dase"/>
</dbReference>
<dbReference type="SUPFAM" id="SSF54593">
    <property type="entry name" value="Glyoxalase/Bleomycin resistance protein/Dihydroxybiphenyl dioxygenase"/>
    <property type="match status" value="1"/>
</dbReference>
<organism evidence="2 3">
    <name type="scientific">Variovorax rhizosphaerae</name>
    <dbReference type="NCBI Taxonomy" id="1836200"/>
    <lineage>
        <taxon>Bacteria</taxon>
        <taxon>Pseudomonadati</taxon>
        <taxon>Pseudomonadota</taxon>
        <taxon>Betaproteobacteria</taxon>
        <taxon>Burkholderiales</taxon>
        <taxon>Comamonadaceae</taxon>
        <taxon>Variovorax</taxon>
    </lineage>
</organism>
<name>A0ABU8WSG2_9BURK</name>
<dbReference type="EMBL" id="JBBKZT010000012">
    <property type="protein sequence ID" value="MEJ8849785.1"/>
    <property type="molecule type" value="Genomic_DNA"/>
</dbReference>
<protein>
    <recommendedName>
        <fullName evidence="1">VOC domain-containing protein</fullName>
    </recommendedName>
</protein>
<evidence type="ECO:0000313" key="2">
    <source>
        <dbReference type="EMBL" id="MEJ8849785.1"/>
    </source>
</evidence>
<sequence length="144" mass="16162">MKFEGFLHINVRCSPEDLPAIERFYADVLGLKSGFRPNFSFPGIWLYDGADPIVHVQARYPQGSFVRDGHSASFDHIAWRASGAVEFRKHLKKLAIDFQEQNIEAAGYQVFLYDPVGTKLEFNFLNEHVADAVPVGTTAGMATR</sequence>
<dbReference type="InterPro" id="IPR037523">
    <property type="entry name" value="VOC_core"/>
</dbReference>
<proteinExistence type="predicted"/>
<dbReference type="Gene3D" id="3.10.180.10">
    <property type="entry name" value="2,3-Dihydroxybiphenyl 1,2-Dioxygenase, domain 1"/>
    <property type="match status" value="1"/>
</dbReference>